<gene>
    <name evidence="2" type="ORF">SKAU_G00271860</name>
</gene>
<protein>
    <submittedName>
        <fullName evidence="2">Uncharacterized protein</fullName>
    </submittedName>
</protein>
<reference evidence="2" key="1">
    <citation type="journal article" date="2023" name="Science">
        <title>Genome structures resolve the early diversification of teleost fishes.</title>
        <authorList>
            <person name="Parey E."/>
            <person name="Louis A."/>
            <person name="Montfort J."/>
            <person name="Bouchez O."/>
            <person name="Roques C."/>
            <person name="Iampietro C."/>
            <person name="Lluch J."/>
            <person name="Castinel A."/>
            <person name="Donnadieu C."/>
            <person name="Desvignes T."/>
            <person name="Floi Bucao C."/>
            <person name="Jouanno E."/>
            <person name="Wen M."/>
            <person name="Mejri S."/>
            <person name="Dirks R."/>
            <person name="Jansen H."/>
            <person name="Henkel C."/>
            <person name="Chen W.J."/>
            <person name="Zahm M."/>
            <person name="Cabau C."/>
            <person name="Klopp C."/>
            <person name="Thompson A.W."/>
            <person name="Robinson-Rechavi M."/>
            <person name="Braasch I."/>
            <person name="Lecointre G."/>
            <person name="Bobe J."/>
            <person name="Postlethwait J.H."/>
            <person name="Berthelot C."/>
            <person name="Roest Crollius H."/>
            <person name="Guiguen Y."/>
        </authorList>
    </citation>
    <scope>NUCLEOTIDE SEQUENCE</scope>
    <source>
        <strain evidence="2">WJC10195</strain>
    </source>
</reference>
<feature type="compositionally biased region" description="Basic and acidic residues" evidence="1">
    <location>
        <begin position="26"/>
        <end position="38"/>
    </location>
</feature>
<name>A0A9Q1F0F3_SYNKA</name>
<organism evidence="2 3">
    <name type="scientific">Synaphobranchus kaupii</name>
    <name type="common">Kaup's arrowtooth eel</name>
    <dbReference type="NCBI Taxonomy" id="118154"/>
    <lineage>
        <taxon>Eukaryota</taxon>
        <taxon>Metazoa</taxon>
        <taxon>Chordata</taxon>
        <taxon>Craniata</taxon>
        <taxon>Vertebrata</taxon>
        <taxon>Euteleostomi</taxon>
        <taxon>Actinopterygii</taxon>
        <taxon>Neopterygii</taxon>
        <taxon>Teleostei</taxon>
        <taxon>Anguilliformes</taxon>
        <taxon>Synaphobranchidae</taxon>
        <taxon>Synaphobranchus</taxon>
    </lineage>
</organism>
<evidence type="ECO:0000256" key="1">
    <source>
        <dbReference type="SAM" id="MobiDB-lite"/>
    </source>
</evidence>
<comment type="caution">
    <text evidence="2">The sequence shown here is derived from an EMBL/GenBank/DDBJ whole genome shotgun (WGS) entry which is preliminary data.</text>
</comment>
<evidence type="ECO:0000313" key="2">
    <source>
        <dbReference type="EMBL" id="KAJ8348597.1"/>
    </source>
</evidence>
<evidence type="ECO:0000313" key="3">
    <source>
        <dbReference type="Proteomes" id="UP001152622"/>
    </source>
</evidence>
<keyword evidence="3" id="KW-1185">Reference proteome</keyword>
<sequence>MATETTIGDACAICLAPGPSSPGDVPRGRAEVLSRRPGDTQCRVFTRGEYRLHPGGRRWQDQRRPEETEEGDGIPAARRSLPNEDKESNRRGGGPASVSGRPSG</sequence>
<dbReference type="EMBL" id="JAINUF010000010">
    <property type="protein sequence ID" value="KAJ8348597.1"/>
    <property type="molecule type" value="Genomic_DNA"/>
</dbReference>
<proteinExistence type="predicted"/>
<dbReference type="Proteomes" id="UP001152622">
    <property type="component" value="Chromosome 10"/>
</dbReference>
<dbReference type="AlphaFoldDB" id="A0A9Q1F0F3"/>
<feature type="compositionally biased region" description="Basic and acidic residues" evidence="1">
    <location>
        <begin position="46"/>
        <end position="66"/>
    </location>
</feature>
<feature type="region of interest" description="Disordered" evidence="1">
    <location>
        <begin position="15"/>
        <end position="104"/>
    </location>
</feature>
<accession>A0A9Q1F0F3</accession>
<feature type="compositionally biased region" description="Basic and acidic residues" evidence="1">
    <location>
        <begin position="81"/>
        <end position="90"/>
    </location>
</feature>